<dbReference type="Pfam" id="PF03916">
    <property type="entry name" value="NrfD"/>
    <property type="match status" value="1"/>
</dbReference>
<comment type="similarity">
    <text evidence="2">Belongs to the NrfD family.</text>
</comment>
<evidence type="ECO:0000256" key="7">
    <source>
        <dbReference type="SAM" id="Phobius"/>
    </source>
</evidence>
<dbReference type="PANTHER" id="PTHR34856:SF2">
    <property type="entry name" value="PROTEIN NRFD"/>
    <property type="match status" value="1"/>
</dbReference>
<keyword evidence="4 7" id="KW-0812">Transmembrane</keyword>
<sequence>MLDFTIGLSEGVAWPWPIAVYLFLAGISGGAVAIAICLNLFRGTHLNTPIMKAASLIGFITIVLGMICLVLDLTNPLFFWRILVYYNPTSVMSIGVMALLFYIPLVFVLMCVSLQTEITSFSWLKWLDPIISFCAKFRVILDWLVLILAIAICAYTGFLISALIRFPLINTAVLPALFVASGFSAGCAATKVLAAWLFVADRHGKDLHVLHAAEWPIMAVEAMCLLMIMVALVSGNAAAQAASVAFTTGIWSQVFWIGAVGVGFLVPLALSFFGSKAFRDSAGAFYTSGIAAICGMMCLRLFIIYAGQINGM</sequence>
<comment type="caution">
    <text evidence="8">The sequence shown here is derived from an EMBL/GenBank/DDBJ whole genome shotgun (WGS) entry which is preliminary data.</text>
</comment>
<dbReference type="RefSeq" id="WP_066593868.1">
    <property type="nucleotide sequence ID" value="NZ_CAJTBZ010000005.1"/>
</dbReference>
<feature type="transmembrane region" description="Helical" evidence="7">
    <location>
        <begin position="20"/>
        <end position="41"/>
    </location>
</feature>
<name>A0A227KPR2_9BURK</name>
<accession>A0A227KPR2</accession>
<proteinExistence type="inferred from homology"/>
<dbReference type="InterPro" id="IPR005614">
    <property type="entry name" value="NrfD-like"/>
</dbReference>
<keyword evidence="9" id="KW-1185">Reference proteome</keyword>
<organism evidence="8 9">
    <name type="scientific">Turicimonas muris</name>
    <dbReference type="NCBI Taxonomy" id="1796652"/>
    <lineage>
        <taxon>Bacteria</taxon>
        <taxon>Pseudomonadati</taxon>
        <taxon>Pseudomonadota</taxon>
        <taxon>Betaproteobacteria</taxon>
        <taxon>Burkholderiales</taxon>
        <taxon>Sutterellaceae</taxon>
        <taxon>Turicimonas</taxon>
    </lineage>
</organism>
<feature type="transmembrane region" description="Helical" evidence="7">
    <location>
        <begin position="254"/>
        <end position="273"/>
    </location>
</feature>
<reference evidence="9" key="1">
    <citation type="submission" date="2017-05" db="EMBL/GenBank/DDBJ databases">
        <title>Improved OligoMM genomes.</title>
        <authorList>
            <person name="Garzetti D."/>
        </authorList>
    </citation>
    <scope>NUCLEOTIDE SEQUENCE [LARGE SCALE GENOMIC DNA]</scope>
    <source>
        <strain evidence="9">YL45</strain>
    </source>
</reference>
<dbReference type="InterPro" id="IPR052049">
    <property type="entry name" value="Electron_transfer_protein"/>
</dbReference>
<evidence type="ECO:0000256" key="3">
    <source>
        <dbReference type="ARBA" id="ARBA00022475"/>
    </source>
</evidence>
<dbReference type="EMBL" id="NHMP01000002">
    <property type="protein sequence ID" value="OXE50240.1"/>
    <property type="molecule type" value="Genomic_DNA"/>
</dbReference>
<feature type="transmembrane region" description="Helical" evidence="7">
    <location>
        <begin position="139"/>
        <end position="164"/>
    </location>
</feature>
<gene>
    <name evidence="8" type="ORF">ADH67_04410</name>
</gene>
<feature type="transmembrane region" description="Helical" evidence="7">
    <location>
        <begin position="212"/>
        <end position="234"/>
    </location>
</feature>
<dbReference type="GeneID" id="78361918"/>
<dbReference type="Gene3D" id="1.20.1630.10">
    <property type="entry name" value="Formate dehydrogenase/DMSO reductase domain"/>
    <property type="match status" value="1"/>
</dbReference>
<evidence type="ECO:0000313" key="8">
    <source>
        <dbReference type="EMBL" id="OXE50240.1"/>
    </source>
</evidence>
<dbReference type="GO" id="GO:0005886">
    <property type="term" value="C:plasma membrane"/>
    <property type="evidence" value="ECO:0007669"/>
    <property type="project" value="UniProtKB-SubCell"/>
</dbReference>
<evidence type="ECO:0000256" key="2">
    <source>
        <dbReference type="ARBA" id="ARBA00008929"/>
    </source>
</evidence>
<protein>
    <submittedName>
        <fullName evidence="8">Nitrite reductase</fullName>
    </submittedName>
</protein>
<feature type="transmembrane region" description="Helical" evidence="7">
    <location>
        <begin position="53"/>
        <end position="74"/>
    </location>
</feature>
<feature type="transmembrane region" description="Helical" evidence="7">
    <location>
        <begin position="285"/>
        <end position="306"/>
    </location>
</feature>
<dbReference type="AlphaFoldDB" id="A0A227KPR2"/>
<evidence type="ECO:0000256" key="1">
    <source>
        <dbReference type="ARBA" id="ARBA00004651"/>
    </source>
</evidence>
<evidence type="ECO:0000256" key="4">
    <source>
        <dbReference type="ARBA" id="ARBA00022692"/>
    </source>
</evidence>
<keyword evidence="3" id="KW-1003">Cell membrane</keyword>
<feature type="transmembrane region" description="Helical" evidence="7">
    <location>
        <begin position="176"/>
        <end position="200"/>
    </location>
</feature>
<dbReference type="PANTHER" id="PTHR34856">
    <property type="entry name" value="PROTEIN NRFD"/>
    <property type="match status" value="1"/>
</dbReference>
<keyword evidence="5 7" id="KW-1133">Transmembrane helix</keyword>
<evidence type="ECO:0000256" key="6">
    <source>
        <dbReference type="ARBA" id="ARBA00023136"/>
    </source>
</evidence>
<dbReference type="Proteomes" id="UP000214610">
    <property type="component" value="Unassembled WGS sequence"/>
</dbReference>
<feature type="transmembrane region" description="Helical" evidence="7">
    <location>
        <begin position="94"/>
        <end position="118"/>
    </location>
</feature>
<keyword evidence="6 7" id="KW-0472">Membrane</keyword>
<evidence type="ECO:0000256" key="5">
    <source>
        <dbReference type="ARBA" id="ARBA00022989"/>
    </source>
</evidence>
<comment type="subcellular location">
    <subcellularLocation>
        <location evidence="1">Cell membrane</location>
        <topology evidence="1">Multi-pass membrane protein</topology>
    </subcellularLocation>
</comment>
<evidence type="ECO:0000313" key="9">
    <source>
        <dbReference type="Proteomes" id="UP000214610"/>
    </source>
</evidence>